<protein>
    <recommendedName>
        <fullName evidence="14">Protein kinase C-binding protein NELL1</fullName>
    </recommendedName>
    <alternativeName>
        <fullName evidence="15">NEL-like protein 1</fullName>
    </alternativeName>
</protein>
<dbReference type="InterPro" id="IPR013111">
    <property type="entry name" value="EGF_extracell"/>
</dbReference>
<feature type="domain" description="VWFC" evidence="19">
    <location>
        <begin position="214"/>
        <end position="275"/>
    </location>
</feature>
<evidence type="ECO:0000256" key="14">
    <source>
        <dbReference type="ARBA" id="ARBA00069712"/>
    </source>
</evidence>
<dbReference type="Pfam" id="PF00093">
    <property type="entry name" value="VWC"/>
    <property type="match status" value="2"/>
</dbReference>
<keyword evidence="11" id="KW-0325">Glycoprotein</keyword>
<accession>A0A9L0JPA3</accession>
<dbReference type="SMART" id="SM00179">
    <property type="entry name" value="EGF_CA"/>
    <property type="match status" value="3"/>
</dbReference>
<dbReference type="SUPFAM" id="SSF57603">
    <property type="entry name" value="FnI-like domain"/>
    <property type="match status" value="3"/>
</dbReference>
<feature type="chain" id="PRO_5040270831" description="Protein kinase C-binding protein NELL1" evidence="17">
    <location>
        <begin position="22"/>
        <end position="688"/>
    </location>
</feature>
<keyword evidence="12" id="KW-0539">Nucleus</keyword>
<feature type="disulfide bond" evidence="16">
    <location>
        <begin position="480"/>
        <end position="489"/>
    </location>
</feature>
<dbReference type="Pfam" id="PF12947">
    <property type="entry name" value="EGF_3"/>
    <property type="match status" value="1"/>
</dbReference>
<evidence type="ECO:0000256" key="7">
    <source>
        <dbReference type="ARBA" id="ARBA00022729"/>
    </source>
</evidence>
<evidence type="ECO:0000256" key="9">
    <source>
        <dbReference type="ARBA" id="ARBA00022782"/>
    </source>
</evidence>
<dbReference type="Gene3D" id="6.20.200.20">
    <property type="match status" value="2"/>
</dbReference>
<dbReference type="GO" id="GO:0005080">
    <property type="term" value="F:protein kinase C binding"/>
    <property type="evidence" value="ECO:0007669"/>
    <property type="project" value="TreeGrafter"/>
</dbReference>
<dbReference type="InterPro" id="IPR018097">
    <property type="entry name" value="EGF_Ca-bd_CS"/>
</dbReference>
<dbReference type="PROSITE" id="PS50026">
    <property type="entry name" value="EGF_3"/>
    <property type="match status" value="4"/>
</dbReference>
<dbReference type="FunFam" id="2.10.25.10:FF:000111">
    <property type="entry name" value="Protein kinase C-binding protein NELL2"/>
    <property type="match status" value="1"/>
</dbReference>
<dbReference type="SMART" id="SM00181">
    <property type="entry name" value="EGF"/>
    <property type="match status" value="5"/>
</dbReference>
<dbReference type="CDD" id="cd00054">
    <property type="entry name" value="EGF_CA"/>
    <property type="match status" value="3"/>
</dbReference>
<evidence type="ECO:0000256" key="2">
    <source>
        <dbReference type="ARBA" id="ARBA00004496"/>
    </source>
</evidence>
<dbReference type="SUPFAM" id="SSF57184">
    <property type="entry name" value="Growth factor receptor domain"/>
    <property type="match status" value="1"/>
</dbReference>
<dbReference type="PANTHER" id="PTHR24042">
    <property type="entry name" value="NEL HOMOLOG"/>
    <property type="match status" value="1"/>
</dbReference>
<evidence type="ECO:0000256" key="10">
    <source>
        <dbReference type="ARBA" id="ARBA00023157"/>
    </source>
</evidence>
<evidence type="ECO:0000256" key="4">
    <source>
        <dbReference type="ARBA" id="ARBA00022490"/>
    </source>
</evidence>
<dbReference type="Pfam" id="PF07974">
    <property type="entry name" value="EGF_2"/>
    <property type="match status" value="1"/>
</dbReference>
<evidence type="ECO:0000256" key="12">
    <source>
        <dbReference type="ARBA" id="ARBA00023242"/>
    </source>
</evidence>
<organism evidence="20 21">
    <name type="scientific">Equus asinus</name>
    <name type="common">Donkey</name>
    <name type="synonym">Equus africanus asinus</name>
    <dbReference type="NCBI Taxonomy" id="9793"/>
    <lineage>
        <taxon>Eukaryota</taxon>
        <taxon>Metazoa</taxon>
        <taxon>Chordata</taxon>
        <taxon>Craniata</taxon>
        <taxon>Vertebrata</taxon>
        <taxon>Euteleostomi</taxon>
        <taxon>Mammalia</taxon>
        <taxon>Eutheria</taxon>
        <taxon>Laurasiatheria</taxon>
        <taxon>Perissodactyla</taxon>
        <taxon>Equidae</taxon>
        <taxon>Equus</taxon>
    </lineage>
</organism>
<evidence type="ECO:0000313" key="21">
    <source>
        <dbReference type="Proteomes" id="UP000694387"/>
    </source>
</evidence>
<keyword evidence="8" id="KW-0677">Repeat</keyword>
<keyword evidence="21" id="KW-1185">Reference proteome</keyword>
<evidence type="ECO:0000259" key="19">
    <source>
        <dbReference type="PROSITE" id="PS50184"/>
    </source>
</evidence>
<feature type="signal peptide" evidence="17">
    <location>
        <begin position="1"/>
        <end position="21"/>
    </location>
</feature>
<dbReference type="FunFam" id="2.10.25.10:FF:000120">
    <property type="entry name" value="Protein kinase C-binding protein NELL1"/>
    <property type="match status" value="1"/>
</dbReference>
<dbReference type="Proteomes" id="UP000694387">
    <property type="component" value="Chromosome 20"/>
</dbReference>
<dbReference type="SMART" id="SM00215">
    <property type="entry name" value="VWC_out"/>
    <property type="match status" value="2"/>
</dbReference>
<dbReference type="PROSITE" id="PS01187">
    <property type="entry name" value="EGF_CA"/>
    <property type="match status" value="2"/>
</dbReference>
<dbReference type="SMART" id="SM00210">
    <property type="entry name" value="TSPN"/>
    <property type="match status" value="1"/>
</dbReference>
<evidence type="ECO:0000256" key="6">
    <source>
        <dbReference type="ARBA" id="ARBA00022536"/>
    </source>
</evidence>
<dbReference type="InterPro" id="IPR001881">
    <property type="entry name" value="EGF-like_Ca-bd_dom"/>
</dbReference>
<dbReference type="InterPro" id="IPR051586">
    <property type="entry name" value="PKC-binding_NELL"/>
</dbReference>
<keyword evidence="7 17" id="KW-0732">Signal</keyword>
<feature type="domain" description="EGF-like" evidence="18">
    <location>
        <begin position="377"/>
        <end position="418"/>
    </location>
</feature>
<evidence type="ECO:0000256" key="16">
    <source>
        <dbReference type="PROSITE-ProRule" id="PRU00076"/>
    </source>
</evidence>
<dbReference type="FunFam" id="2.10.25.10:FF:000102">
    <property type="entry name" value="Protein kinase C-binding protein NELL2"/>
    <property type="match status" value="1"/>
</dbReference>
<dbReference type="Gene3D" id="2.10.25.10">
    <property type="entry name" value="Laminin"/>
    <property type="match status" value="5"/>
</dbReference>
<keyword evidence="9" id="KW-0221">Differentiation</keyword>
<feature type="domain" description="EGF-like" evidence="18">
    <location>
        <begin position="419"/>
        <end position="459"/>
    </location>
</feature>
<dbReference type="Ensembl" id="ENSEAST00005038166.1">
    <property type="protein sequence ID" value="ENSEASP00005051817.1"/>
    <property type="gene ID" value="ENSEASG00005013078.2"/>
</dbReference>
<dbReference type="InterPro" id="IPR000742">
    <property type="entry name" value="EGF"/>
</dbReference>
<dbReference type="InterPro" id="IPR024731">
    <property type="entry name" value="NELL2-like_EGF"/>
</dbReference>
<evidence type="ECO:0000256" key="3">
    <source>
        <dbReference type="ARBA" id="ARBA00004613"/>
    </source>
</evidence>
<keyword evidence="4" id="KW-0963">Cytoplasm</keyword>
<feature type="disulfide bond" evidence="16">
    <location>
        <begin position="462"/>
        <end position="472"/>
    </location>
</feature>
<dbReference type="GO" id="GO:0045667">
    <property type="term" value="P:regulation of osteoblast differentiation"/>
    <property type="evidence" value="ECO:0007669"/>
    <property type="project" value="TreeGrafter"/>
</dbReference>
<name>A0A9L0JPA3_EQUAS</name>
<feature type="domain" description="VWFC" evidence="19">
    <location>
        <begin position="570"/>
        <end position="628"/>
    </location>
</feature>
<sequence>MPMDVILVVWFSVCTARAVMGFGMDPDLQMDIITELDLVNTTLGVTQVSGLHNASKAFLFQDVEREIHAAPHVSEKLIQLFRNKSEFTFLATVQQKPSTSGVILSIRELENRIYERVIDAPETNLPPGSNLWLGQRNQKHGLFKGIIQDGKIIFMPNGYITQCPNLNRTCPTCSDFLSLVQGIMDLQELLAKMTAKLNYAETRLSQLENCHCEKTCQVSGLLYRDQDSWVDGDHCRNCTCKSGAVECRRMSCPPLNCSPDSLPVHVAGQCCKVCRPKCIYGGKVLAEGQRILTKSCRECRGGVLVKITEACPPLNCSDKDHILPENQCCSVCRGHNFCAEGPKCGENSECKNWNTKATCECKNGYISVQGDSAYCEDIDECAAKMHYCRANTVCVNLPGLYRCDCVPGYIRVDDFSCTEHDECGSGQHNCDENAICTNTVQGHSCTCKPGYVGNGTSCRAFCEEGCRYGGTCVAPNKCVCPSGFTGNHCEKDIDECTEGIIECHNHSRCVNLPGWYHCECRSGFHDDGTYSLSGESCIDGKIFCRRTACDCQNPSVDLFCCPECDTRVTSQCLDQNGHKLYRSGDNWTHSCQQCRCLEGEVDCWPLTCPRLSCEYTAILEGECCPRCVSDPCLADNIAYDIRETCLDSYGVSRLSGSVWTLAGSPCTTCKCKNGSVCCSVDLECLHNN</sequence>
<reference evidence="20" key="3">
    <citation type="submission" date="2025-09" db="UniProtKB">
        <authorList>
            <consortium name="Ensembl"/>
        </authorList>
    </citation>
    <scope>IDENTIFICATION</scope>
</reference>
<dbReference type="GO" id="GO:0030154">
    <property type="term" value="P:cell differentiation"/>
    <property type="evidence" value="ECO:0007669"/>
    <property type="project" value="UniProtKB-KW"/>
</dbReference>
<comment type="subcellular location">
    <subcellularLocation>
        <location evidence="2">Cytoplasm</location>
    </subcellularLocation>
    <subcellularLocation>
        <location evidence="1">Nucleus envelope</location>
    </subcellularLocation>
    <subcellularLocation>
        <location evidence="3">Secreted</location>
    </subcellularLocation>
</comment>
<dbReference type="FunFam" id="2.10.25.10:FF:000221">
    <property type="entry name" value="Protein kinase C-binding protein NELL1"/>
    <property type="match status" value="1"/>
</dbReference>
<dbReference type="GO" id="GO:0005615">
    <property type="term" value="C:extracellular space"/>
    <property type="evidence" value="ECO:0007669"/>
    <property type="project" value="TreeGrafter"/>
</dbReference>
<dbReference type="SUPFAM" id="SSF49899">
    <property type="entry name" value="Concanavalin A-like lectins/glucanases"/>
    <property type="match status" value="1"/>
</dbReference>
<dbReference type="SUPFAM" id="SSF57196">
    <property type="entry name" value="EGF/Laminin"/>
    <property type="match status" value="1"/>
</dbReference>
<evidence type="ECO:0000256" key="17">
    <source>
        <dbReference type="SAM" id="SignalP"/>
    </source>
</evidence>
<dbReference type="Pfam" id="PF07645">
    <property type="entry name" value="EGF_CA"/>
    <property type="match status" value="2"/>
</dbReference>
<dbReference type="GO" id="GO:0005509">
    <property type="term" value="F:calcium ion binding"/>
    <property type="evidence" value="ECO:0007669"/>
    <property type="project" value="InterPro"/>
</dbReference>
<keyword evidence="5" id="KW-0964">Secreted</keyword>
<dbReference type="SMART" id="SM00214">
    <property type="entry name" value="VWC"/>
    <property type="match status" value="3"/>
</dbReference>
<dbReference type="FunFam" id="2.10.25.10:FF:000121">
    <property type="entry name" value="Neural EGFL like 2"/>
    <property type="match status" value="1"/>
</dbReference>
<evidence type="ECO:0000256" key="11">
    <source>
        <dbReference type="ARBA" id="ARBA00023180"/>
    </source>
</evidence>
<dbReference type="GO" id="GO:0005635">
    <property type="term" value="C:nuclear envelope"/>
    <property type="evidence" value="ECO:0007669"/>
    <property type="project" value="UniProtKB-SubCell"/>
</dbReference>
<dbReference type="PROSITE" id="PS01186">
    <property type="entry name" value="EGF_2"/>
    <property type="match status" value="3"/>
</dbReference>
<dbReference type="InterPro" id="IPR009030">
    <property type="entry name" value="Growth_fac_rcpt_cys_sf"/>
</dbReference>
<dbReference type="PROSITE" id="PS01208">
    <property type="entry name" value="VWFC_1"/>
    <property type="match status" value="2"/>
</dbReference>
<evidence type="ECO:0000259" key="18">
    <source>
        <dbReference type="PROSITE" id="PS50026"/>
    </source>
</evidence>
<dbReference type="InterPro" id="IPR001007">
    <property type="entry name" value="VWF_dom"/>
</dbReference>
<dbReference type="InterPro" id="IPR000152">
    <property type="entry name" value="EGF-type_Asp/Asn_hydroxyl_site"/>
</dbReference>
<reference evidence="20" key="2">
    <citation type="submission" date="2025-08" db="UniProtKB">
        <authorList>
            <consortium name="Ensembl"/>
        </authorList>
    </citation>
    <scope>IDENTIFICATION</scope>
</reference>
<keyword evidence="10 16" id="KW-1015">Disulfide bond</keyword>
<evidence type="ECO:0000256" key="15">
    <source>
        <dbReference type="ARBA" id="ARBA00082621"/>
    </source>
</evidence>
<feature type="domain" description="EGF-like" evidence="18">
    <location>
        <begin position="460"/>
        <end position="490"/>
    </location>
</feature>
<comment type="caution">
    <text evidence="16">Lacks conserved residue(s) required for the propagation of feature annotation.</text>
</comment>
<dbReference type="InterPro" id="IPR013320">
    <property type="entry name" value="ConA-like_dom_sf"/>
</dbReference>
<reference evidence="20 21" key="1">
    <citation type="journal article" date="2020" name="Nat. Commun.">
        <title>Donkey genomes provide new insights into domestication and selection for coat color.</title>
        <authorList>
            <person name="Wang"/>
            <person name="C."/>
            <person name="Li"/>
            <person name="H."/>
            <person name="Guo"/>
            <person name="Y."/>
            <person name="Huang"/>
            <person name="J."/>
            <person name="Sun"/>
            <person name="Y."/>
            <person name="Min"/>
            <person name="J."/>
            <person name="Wang"/>
            <person name="J."/>
            <person name="Fang"/>
            <person name="X."/>
            <person name="Zhao"/>
            <person name="Z."/>
            <person name="Wang"/>
            <person name="S."/>
            <person name="Zhang"/>
            <person name="Y."/>
            <person name="Liu"/>
            <person name="Q."/>
            <person name="Jiang"/>
            <person name="Q."/>
            <person name="Wang"/>
            <person name="X."/>
            <person name="Guo"/>
            <person name="Y."/>
            <person name="Yang"/>
            <person name="C."/>
            <person name="Wang"/>
            <person name="Y."/>
            <person name="Tian"/>
            <person name="F."/>
            <person name="Zhuang"/>
            <person name="G."/>
            <person name="Fan"/>
            <person name="Y."/>
            <person name="Gao"/>
            <person name="Q."/>
            <person name="Li"/>
            <person name="Y."/>
            <person name="Ju"/>
            <person name="Z."/>
            <person name="Li"/>
            <person name="J."/>
            <person name="Li"/>
            <person name="R."/>
            <person name="Hou"/>
            <person name="M."/>
            <person name="Yang"/>
            <person name="G."/>
            <person name="Liu"/>
            <person name="G."/>
            <person name="Liu"/>
            <person name="W."/>
            <person name="Guo"/>
            <person name="J."/>
            <person name="Pan"/>
            <person name="S."/>
            <person name="Fan"/>
            <person name="G."/>
            <person name="Zhang"/>
            <person name="W."/>
            <person name="Zhang"/>
            <person name="R."/>
            <person name="Yu"/>
            <person name="J."/>
            <person name="Zhang"/>
            <person name="X."/>
            <person name="Yin"/>
            <person name="Q."/>
            <person name="Ji"/>
            <person name="C."/>
            <person name="Jin"/>
            <person name="Y."/>
            <person name="Yue"/>
            <person name="G."/>
            <person name="Liu"/>
            <person name="M."/>
            <person name="Xu"/>
            <person name="J."/>
            <person name="Liu"/>
            <person name="S."/>
            <person name="Jordana"/>
            <person name="J."/>
            <person name="Noce"/>
            <person name="A."/>
            <person name="Amills"/>
            <person name="M."/>
            <person name="Wu"/>
            <person name="D.D."/>
            <person name="Li"/>
            <person name="S."/>
            <person name="Zhou"/>
            <person name="X. and Zhong"/>
            <person name="J."/>
        </authorList>
    </citation>
    <scope>NUCLEOTIDE SEQUENCE [LARGE SCALE GENOMIC DNA]</scope>
</reference>
<dbReference type="PROSITE" id="PS00022">
    <property type="entry name" value="EGF_1"/>
    <property type="match status" value="1"/>
</dbReference>
<evidence type="ECO:0000256" key="5">
    <source>
        <dbReference type="ARBA" id="ARBA00022525"/>
    </source>
</evidence>
<dbReference type="InterPro" id="IPR049883">
    <property type="entry name" value="NOTCH1_EGF-like"/>
</dbReference>
<dbReference type="GO" id="GO:0005737">
    <property type="term" value="C:cytoplasm"/>
    <property type="evidence" value="ECO:0007669"/>
    <property type="project" value="UniProtKB-SubCell"/>
</dbReference>
<evidence type="ECO:0000256" key="1">
    <source>
        <dbReference type="ARBA" id="ARBA00004259"/>
    </source>
</evidence>
<feature type="domain" description="EGF-like" evidence="18">
    <location>
        <begin position="492"/>
        <end position="530"/>
    </location>
</feature>
<dbReference type="PROSITE" id="PS50184">
    <property type="entry name" value="VWFC_2"/>
    <property type="match status" value="2"/>
</dbReference>
<proteinExistence type="predicted"/>
<comment type="function">
    <text evidence="13">Plays a role in the control of cell growth and differentiation. Promotes osteoblast cell differentiation and terminal mineralization.</text>
</comment>
<gene>
    <name evidence="20" type="primary">NELL1</name>
</gene>
<dbReference type="GeneTree" id="ENSGT00810000125439"/>
<dbReference type="PANTHER" id="PTHR24042:SF2">
    <property type="entry name" value="PROTEIN KINASE C-BINDING PROTEIN NELL1"/>
    <property type="match status" value="1"/>
</dbReference>
<evidence type="ECO:0000256" key="8">
    <source>
        <dbReference type="ARBA" id="ARBA00022737"/>
    </source>
</evidence>
<evidence type="ECO:0000256" key="13">
    <source>
        <dbReference type="ARBA" id="ARBA00054088"/>
    </source>
</evidence>
<dbReference type="PROSITE" id="PS00010">
    <property type="entry name" value="ASX_HYDROXYL"/>
    <property type="match status" value="2"/>
</dbReference>
<dbReference type="GO" id="GO:0045778">
    <property type="term" value="P:positive regulation of ossification"/>
    <property type="evidence" value="ECO:0007669"/>
    <property type="project" value="UniProtKB-ARBA"/>
</dbReference>
<dbReference type="GO" id="GO:0008201">
    <property type="term" value="F:heparin binding"/>
    <property type="evidence" value="ECO:0007669"/>
    <property type="project" value="TreeGrafter"/>
</dbReference>
<keyword evidence="6 16" id="KW-0245">EGF-like domain</keyword>
<evidence type="ECO:0000313" key="20">
    <source>
        <dbReference type="Ensembl" id="ENSEASP00005051817.1"/>
    </source>
</evidence>
<dbReference type="Gene3D" id="2.60.120.200">
    <property type="match status" value="1"/>
</dbReference>
<dbReference type="AlphaFoldDB" id="A0A9L0JPA3"/>
<dbReference type="InterPro" id="IPR048287">
    <property type="entry name" value="TSPN-like_N"/>
</dbReference>